<dbReference type="Pfam" id="PF00654">
    <property type="entry name" value="Voltage_CLC"/>
    <property type="match status" value="1"/>
</dbReference>
<reference evidence="6 7" key="1">
    <citation type="submission" date="2017-04" db="EMBL/GenBank/DDBJ databases">
        <authorList>
            <person name="Afonso C.L."/>
            <person name="Miller P.J."/>
            <person name="Scott M.A."/>
            <person name="Spackman E."/>
            <person name="Goraichik I."/>
            <person name="Dimitrov K.M."/>
            <person name="Suarez D.L."/>
            <person name="Swayne D.E."/>
        </authorList>
    </citation>
    <scope>NUCLEOTIDE SEQUENCE [LARGE SCALE GENOMIC DNA]</scope>
    <source>
        <strain evidence="6 7">DSM 22418</strain>
    </source>
</reference>
<name>A0A1X7IPD3_9SPHI</name>
<evidence type="ECO:0000313" key="6">
    <source>
        <dbReference type="EMBL" id="SMG16754.1"/>
    </source>
</evidence>
<evidence type="ECO:0000256" key="2">
    <source>
        <dbReference type="ARBA" id="ARBA00022692"/>
    </source>
</evidence>
<keyword evidence="4 5" id="KW-0472">Membrane</keyword>
<dbReference type="OrthoDB" id="9767361at2"/>
<dbReference type="AlphaFoldDB" id="A0A1X7IPD3"/>
<accession>A0A1X7IPD3</accession>
<feature type="transmembrane region" description="Helical" evidence="5">
    <location>
        <begin position="141"/>
        <end position="166"/>
    </location>
</feature>
<keyword evidence="7" id="KW-1185">Reference proteome</keyword>
<dbReference type="Proteomes" id="UP000192980">
    <property type="component" value="Unassembled WGS sequence"/>
</dbReference>
<feature type="transmembrane region" description="Helical" evidence="5">
    <location>
        <begin position="217"/>
        <end position="236"/>
    </location>
</feature>
<evidence type="ECO:0000313" key="7">
    <source>
        <dbReference type="Proteomes" id="UP000192980"/>
    </source>
</evidence>
<keyword evidence="2 5" id="KW-0812">Transmembrane</keyword>
<dbReference type="InterPro" id="IPR014743">
    <property type="entry name" value="Cl-channel_core"/>
</dbReference>
<evidence type="ECO:0000256" key="4">
    <source>
        <dbReference type="ARBA" id="ARBA00023136"/>
    </source>
</evidence>
<evidence type="ECO:0000256" key="5">
    <source>
        <dbReference type="SAM" id="Phobius"/>
    </source>
</evidence>
<feature type="transmembrane region" description="Helical" evidence="5">
    <location>
        <begin position="362"/>
        <end position="386"/>
    </location>
</feature>
<feature type="transmembrane region" description="Helical" evidence="5">
    <location>
        <begin position="86"/>
        <end position="107"/>
    </location>
</feature>
<feature type="transmembrane region" description="Helical" evidence="5">
    <location>
        <begin position="12"/>
        <end position="36"/>
    </location>
</feature>
<dbReference type="SUPFAM" id="SSF81340">
    <property type="entry name" value="Clc chloride channel"/>
    <property type="match status" value="1"/>
</dbReference>
<dbReference type="RefSeq" id="WP_085471916.1">
    <property type="nucleotide sequence ID" value="NZ_FXAU01000001.1"/>
</dbReference>
<evidence type="ECO:0000256" key="1">
    <source>
        <dbReference type="ARBA" id="ARBA00004141"/>
    </source>
</evidence>
<evidence type="ECO:0000256" key="3">
    <source>
        <dbReference type="ARBA" id="ARBA00022989"/>
    </source>
</evidence>
<dbReference type="GO" id="GO:0016020">
    <property type="term" value="C:membrane"/>
    <property type="evidence" value="ECO:0007669"/>
    <property type="project" value="UniProtKB-SubCell"/>
</dbReference>
<dbReference type="EMBL" id="FXAU01000001">
    <property type="protein sequence ID" value="SMG16754.1"/>
    <property type="molecule type" value="Genomic_DNA"/>
</dbReference>
<gene>
    <name evidence="6" type="ORF">SAMN05660862_1111</name>
</gene>
<dbReference type="InterPro" id="IPR050368">
    <property type="entry name" value="ClC-type_chloride_channel"/>
</dbReference>
<dbReference type="InterPro" id="IPR001807">
    <property type="entry name" value="ClC"/>
</dbReference>
<dbReference type="STRING" id="561061.SAMN05660862_1111"/>
<organism evidence="6 7">
    <name type="scientific">Sphingobacterium psychroaquaticum</name>
    <dbReference type="NCBI Taxonomy" id="561061"/>
    <lineage>
        <taxon>Bacteria</taxon>
        <taxon>Pseudomonadati</taxon>
        <taxon>Bacteroidota</taxon>
        <taxon>Sphingobacteriia</taxon>
        <taxon>Sphingobacteriales</taxon>
        <taxon>Sphingobacteriaceae</taxon>
        <taxon>Sphingobacterium</taxon>
    </lineage>
</organism>
<dbReference type="GO" id="GO:0015108">
    <property type="term" value="F:chloride transmembrane transporter activity"/>
    <property type="evidence" value="ECO:0007669"/>
    <property type="project" value="InterPro"/>
</dbReference>
<feature type="transmembrane region" description="Helical" evidence="5">
    <location>
        <begin position="178"/>
        <end position="197"/>
    </location>
</feature>
<feature type="transmembrane region" description="Helical" evidence="5">
    <location>
        <begin position="48"/>
        <end position="65"/>
    </location>
</feature>
<sequence length="394" mass="42948">MSLSALSRNLIFRWLLSIVLIAFLVGSTSALFLYLLNAVTNYRQQHLVLIYLLPLAGVFIVWLYQRYGSASQGGNKLVLAEFKAPSAVLPFLMAPLIFVTTLITHLFGGSAGREGTAIQYGATIADQFSRFLPGSAEDRRTLLSCGIAAGFASLFGTPWAGLFFAIELVGWRYFNYKRLLATMATAFLAFYVCNIYGNQHTHYPQLTDLPTMWSWLHFGSLLLAAAFFGCTAYIFIQFNSYLHQAFSFIKQPLFRPILGGSIVVAWVLLSHTTRHIGLGIPTLVSAFDSELPAYDFAVKLILTTITLSCGFKGGEVTPLFFIGATLGNALALFIPLPMALLVAMGFVAVFAGSTKTPLACAIMGAELFGVDVLPWVLVACVVAYVLSGKKSIYS</sequence>
<dbReference type="PANTHER" id="PTHR43427">
    <property type="entry name" value="CHLORIDE CHANNEL PROTEIN CLC-E"/>
    <property type="match status" value="1"/>
</dbReference>
<comment type="subcellular location">
    <subcellularLocation>
        <location evidence="1">Membrane</location>
        <topology evidence="1">Multi-pass membrane protein</topology>
    </subcellularLocation>
</comment>
<dbReference type="PRINTS" id="PR00762">
    <property type="entry name" value="CLCHANNEL"/>
</dbReference>
<dbReference type="PANTHER" id="PTHR43427:SF12">
    <property type="entry name" value="CHLORIDE TRANSPORTER"/>
    <property type="match status" value="1"/>
</dbReference>
<feature type="transmembrane region" description="Helical" evidence="5">
    <location>
        <begin position="326"/>
        <end position="350"/>
    </location>
</feature>
<proteinExistence type="predicted"/>
<keyword evidence="3 5" id="KW-1133">Transmembrane helix</keyword>
<dbReference type="Gene3D" id="1.10.3080.10">
    <property type="entry name" value="Clc chloride channel"/>
    <property type="match status" value="1"/>
</dbReference>
<feature type="transmembrane region" description="Helical" evidence="5">
    <location>
        <begin position="257"/>
        <end position="276"/>
    </location>
</feature>
<protein>
    <submittedName>
        <fullName evidence="6">H+/Cl-antiporter ClcA</fullName>
    </submittedName>
</protein>